<evidence type="ECO:0000313" key="8">
    <source>
        <dbReference type="Proteomes" id="UP000177202"/>
    </source>
</evidence>
<evidence type="ECO:0000256" key="1">
    <source>
        <dbReference type="ARBA" id="ARBA00010528"/>
    </source>
</evidence>
<dbReference type="EMBL" id="MHWP01000028">
    <property type="protein sequence ID" value="OHB09688.1"/>
    <property type="molecule type" value="Genomic_DNA"/>
</dbReference>
<dbReference type="GO" id="GO:0019843">
    <property type="term" value="F:rRNA binding"/>
    <property type="evidence" value="ECO:0007669"/>
    <property type="project" value="UniProtKB-UniRule"/>
</dbReference>
<dbReference type="AlphaFoldDB" id="A0A1G2UJV6"/>
<dbReference type="STRING" id="1802772.A3H60_02240"/>
<comment type="function">
    <text evidence="5">Forms part of the polypeptide exit tunnel.</text>
</comment>
<dbReference type="NCBIfam" id="TIGR03953">
    <property type="entry name" value="rplD_bact"/>
    <property type="match status" value="1"/>
</dbReference>
<dbReference type="Proteomes" id="UP000177202">
    <property type="component" value="Unassembled WGS sequence"/>
</dbReference>
<dbReference type="SUPFAM" id="SSF52166">
    <property type="entry name" value="Ribosomal protein L4"/>
    <property type="match status" value="1"/>
</dbReference>
<dbReference type="PANTHER" id="PTHR10746:SF6">
    <property type="entry name" value="LARGE RIBOSOMAL SUBUNIT PROTEIN UL4M"/>
    <property type="match status" value="1"/>
</dbReference>
<evidence type="ECO:0000256" key="2">
    <source>
        <dbReference type="ARBA" id="ARBA00022980"/>
    </source>
</evidence>
<gene>
    <name evidence="5" type="primary">rplD</name>
    <name evidence="7" type="ORF">A3H60_02240</name>
</gene>
<proteinExistence type="inferred from homology"/>
<keyword evidence="2 5" id="KW-0689">Ribosomal protein</keyword>
<dbReference type="Gene3D" id="3.40.1370.10">
    <property type="match status" value="1"/>
</dbReference>
<dbReference type="InterPro" id="IPR002136">
    <property type="entry name" value="Ribosomal_uL4"/>
</dbReference>
<keyword evidence="3 5" id="KW-0687">Ribonucleoprotein</keyword>
<sequence>MESVVYNIEGKKAGTITLPDSIFGVRWNADLVKQVADSLMSTKRKPVAHTKNRGEVRGGGKKPWQQKGTGRARHGSTRSPIWIGGGVSGGPRKEKNFERKVSKKMRIKALYTIMSQKLRDGEVLFVDSIKLSEPKTKKAVEALHSLSTVKSFEGLFSKKNNAAVIALSGKSKETERAFDNLGNIEVIEARNLNPLLLLQYKYLVIENPKLIYGKS</sequence>
<evidence type="ECO:0000256" key="6">
    <source>
        <dbReference type="SAM" id="MobiDB-lite"/>
    </source>
</evidence>
<evidence type="ECO:0000256" key="3">
    <source>
        <dbReference type="ARBA" id="ARBA00023274"/>
    </source>
</evidence>
<feature type="compositionally biased region" description="Basic residues" evidence="6">
    <location>
        <begin position="42"/>
        <end position="51"/>
    </location>
</feature>
<dbReference type="InterPro" id="IPR023574">
    <property type="entry name" value="Ribosomal_uL4_dom_sf"/>
</dbReference>
<dbReference type="GO" id="GO:1990904">
    <property type="term" value="C:ribonucleoprotein complex"/>
    <property type="evidence" value="ECO:0007669"/>
    <property type="project" value="UniProtKB-KW"/>
</dbReference>
<accession>A0A1G2UJV6</accession>
<dbReference type="InterPro" id="IPR013005">
    <property type="entry name" value="Ribosomal_uL4-like"/>
</dbReference>
<dbReference type="GO" id="GO:0003735">
    <property type="term" value="F:structural constituent of ribosome"/>
    <property type="evidence" value="ECO:0007669"/>
    <property type="project" value="InterPro"/>
</dbReference>
<evidence type="ECO:0000256" key="4">
    <source>
        <dbReference type="ARBA" id="ARBA00035244"/>
    </source>
</evidence>
<reference evidence="7 8" key="1">
    <citation type="journal article" date="2016" name="Nat. Commun.">
        <title>Thousands of microbial genomes shed light on interconnected biogeochemical processes in an aquifer system.</title>
        <authorList>
            <person name="Anantharaman K."/>
            <person name="Brown C.T."/>
            <person name="Hug L.A."/>
            <person name="Sharon I."/>
            <person name="Castelle C.J."/>
            <person name="Probst A.J."/>
            <person name="Thomas B.C."/>
            <person name="Singh A."/>
            <person name="Wilkins M.J."/>
            <person name="Karaoz U."/>
            <person name="Brodie E.L."/>
            <person name="Williams K.H."/>
            <person name="Hubbard S.S."/>
            <person name="Banfield J.F."/>
        </authorList>
    </citation>
    <scope>NUCLEOTIDE SEQUENCE [LARGE SCALE GENOMIC DNA]</scope>
</reference>
<dbReference type="GO" id="GO:0006412">
    <property type="term" value="P:translation"/>
    <property type="evidence" value="ECO:0007669"/>
    <property type="project" value="UniProtKB-UniRule"/>
</dbReference>
<dbReference type="GO" id="GO:0005840">
    <property type="term" value="C:ribosome"/>
    <property type="evidence" value="ECO:0007669"/>
    <property type="project" value="UniProtKB-KW"/>
</dbReference>
<comment type="similarity">
    <text evidence="1 5">Belongs to the universal ribosomal protein uL4 family.</text>
</comment>
<name>A0A1G2UJV6_9BACT</name>
<evidence type="ECO:0000256" key="5">
    <source>
        <dbReference type="HAMAP-Rule" id="MF_01328"/>
    </source>
</evidence>
<protein>
    <recommendedName>
        <fullName evidence="4 5">Large ribosomal subunit protein uL4</fullName>
    </recommendedName>
</protein>
<dbReference type="Pfam" id="PF00573">
    <property type="entry name" value="Ribosomal_L4"/>
    <property type="match status" value="1"/>
</dbReference>
<dbReference type="PANTHER" id="PTHR10746">
    <property type="entry name" value="50S RIBOSOMAL PROTEIN L4"/>
    <property type="match status" value="1"/>
</dbReference>
<keyword evidence="5" id="KW-0694">RNA-binding</keyword>
<feature type="region of interest" description="Disordered" evidence="6">
    <location>
        <begin position="42"/>
        <end position="94"/>
    </location>
</feature>
<comment type="subunit">
    <text evidence="5">Part of the 50S ribosomal subunit.</text>
</comment>
<keyword evidence="5" id="KW-0699">rRNA-binding</keyword>
<dbReference type="HAMAP" id="MF_01328_B">
    <property type="entry name" value="Ribosomal_uL4_B"/>
    <property type="match status" value="1"/>
</dbReference>
<evidence type="ECO:0000313" key="7">
    <source>
        <dbReference type="EMBL" id="OHB09688.1"/>
    </source>
</evidence>
<comment type="function">
    <text evidence="5">One of the primary rRNA binding proteins, this protein initially binds near the 5'-end of the 23S rRNA. It is important during the early stages of 50S assembly. It makes multiple contacts with different domains of the 23S rRNA in the assembled 50S subunit and ribosome.</text>
</comment>
<comment type="caution">
    <text evidence="7">The sequence shown here is derived from an EMBL/GenBank/DDBJ whole genome shotgun (WGS) entry which is preliminary data.</text>
</comment>
<organism evidence="7 8">
    <name type="scientific">Candidatus Zambryskibacteria bacterium RIFCSPLOWO2_02_FULL_44_12b</name>
    <dbReference type="NCBI Taxonomy" id="1802772"/>
    <lineage>
        <taxon>Bacteria</taxon>
        <taxon>Candidatus Zambryskiibacteriota</taxon>
    </lineage>
</organism>